<dbReference type="Gene3D" id="3.30.40.10">
    <property type="entry name" value="Zinc/RING finger domain, C3HC4 (zinc finger)"/>
    <property type="match status" value="1"/>
</dbReference>
<dbReference type="Proteomes" id="UP000481861">
    <property type="component" value="Unassembled WGS sequence"/>
</dbReference>
<gene>
    <name evidence="10" type="ORF">BDV95DRAFT_465034</name>
</gene>
<dbReference type="SUPFAM" id="SSF57850">
    <property type="entry name" value="RING/U-box"/>
    <property type="match status" value="3"/>
</dbReference>
<evidence type="ECO:0000256" key="3">
    <source>
        <dbReference type="ARBA" id="ARBA00022679"/>
    </source>
</evidence>
<comment type="caution">
    <text evidence="10">The sequence shown here is derived from an EMBL/GenBank/DDBJ whole genome shotgun (WGS) entry which is preliminary data.</text>
</comment>
<dbReference type="PROSITE" id="PS51873">
    <property type="entry name" value="TRIAD"/>
    <property type="match status" value="1"/>
</dbReference>
<dbReference type="OrthoDB" id="1431934at2759"/>
<evidence type="ECO:0000256" key="5">
    <source>
        <dbReference type="ARBA" id="ARBA00022737"/>
    </source>
</evidence>
<feature type="non-terminal residue" evidence="10">
    <location>
        <position position="198"/>
    </location>
</feature>
<accession>A0A7C8MWY6</accession>
<evidence type="ECO:0000256" key="7">
    <source>
        <dbReference type="ARBA" id="ARBA00022786"/>
    </source>
</evidence>
<name>A0A7C8MWY6_9PLEO</name>
<sequence>CTHERSTCRRCLRRWIRSEFESKVWNQISCPECSVRMAYGDISHFAPSDVFRRYDRLSTKAALESIPGFRWCIAKGCKSGQVLDEQHRTPRFRCVACKASHCIVHQIPWHKGETCAEYDYRCALPTPSFLVSVVNSLHRTDGTRKKAEEEASKKLIKETAKKCPGCKWNIEKNTGCDHMTCKCSKCKHEFCWICLAPY</sequence>
<keyword evidence="4" id="KW-0479">Metal-binding</keyword>
<dbReference type="EC" id="2.3.2.31" evidence="2"/>
<proteinExistence type="predicted"/>
<dbReference type="Pfam" id="PF01485">
    <property type="entry name" value="IBR"/>
    <property type="match status" value="1"/>
</dbReference>
<protein>
    <recommendedName>
        <fullName evidence="2">RBR-type E3 ubiquitin transferase</fullName>
        <ecNumber evidence="2">2.3.2.31</ecNumber>
    </recommendedName>
</protein>
<keyword evidence="6" id="KW-0863">Zinc-finger</keyword>
<evidence type="ECO:0000256" key="6">
    <source>
        <dbReference type="ARBA" id="ARBA00022771"/>
    </source>
</evidence>
<feature type="domain" description="RING-type" evidence="9">
    <location>
        <begin position="1"/>
        <end position="198"/>
    </location>
</feature>
<keyword evidence="11" id="KW-1185">Reference proteome</keyword>
<keyword evidence="7" id="KW-0833">Ubl conjugation pathway</keyword>
<evidence type="ECO:0000256" key="2">
    <source>
        <dbReference type="ARBA" id="ARBA00012251"/>
    </source>
</evidence>
<evidence type="ECO:0000256" key="1">
    <source>
        <dbReference type="ARBA" id="ARBA00001798"/>
    </source>
</evidence>
<dbReference type="SMART" id="SM00647">
    <property type="entry name" value="IBR"/>
    <property type="match status" value="1"/>
</dbReference>
<keyword evidence="8" id="KW-0862">Zinc</keyword>
<dbReference type="CDD" id="cd20335">
    <property type="entry name" value="BRcat_RBR"/>
    <property type="match status" value="1"/>
</dbReference>
<evidence type="ECO:0000256" key="4">
    <source>
        <dbReference type="ARBA" id="ARBA00022723"/>
    </source>
</evidence>
<dbReference type="GO" id="GO:0016567">
    <property type="term" value="P:protein ubiquitination"/>
    <property type="evidence" value="ECO:0007669"/>
    <property type="project" value="InterPro"/>
</dbReference>
<dbReference type="PANTHER" id="PTHR11685">
    <property type="entry name" value="RBR FAMILY RING FINGER AND IBR DOMAIN-CONTAINING"/>
    <property type="match status" value="1"/>
</dbReference>
<dbReference type="GO" id="GO:0061630">
    <property type="term" value="F:ubiquitin protein ligase activity"/>
    <property type="evidence" value="ECO:0007669"/>
    <property type="project" value="UniProtKB-EC"/>
</dbReference>
<comment type="catalytic activity">
    <reaction evidence="1">
        <text>[E2 ubiquitin-conjugating enzyme]-S-ubiquitinyl-L-cysteine + [acceptor protein]-L-lysine = [E2 ubiquitin-conjugating enzyme]-L-cysteine + [acceptor protein]-N(6)-ubiquitinyl-L-lysine.</text>
        <dbReference type="EC" id="2.3.2.31"/>
    </reaction>
</comment>
<dbReference type="AlphaFoldDB" id="A0A7C8MWY6"/>
<dbReference type="InterPro" id="IPR013083">
    <property type="entry name" value="Znf_RING/FYVE/PHD"/>
</dbReference>
<evidence type="ECO:0000313" key="11">
    <source>
        <dbReference type="Proteomes" id="UP000481861"/>
    </source>
</evidence>
<evidence type="ECO:0000313" key="10">
    <source>
        <dbReference type="EMBL" id="KAF2876945.1"/>
    </source>
</evidence>
<dbReference type="Gene3D" id="1.20.120.1750">
    <property type="match status" value="1"/>
</dbReference>
<dbReference type="InterPro" id="IPR044066">
    <property type="entry name" value="TRIAD_supradom"/>
</dbReference>
<dbReference type="Pfam" id="PF22191">
    <property type="entry name" value="IBR_1"/>
    <property type="match status" value="1"/>
</dbReference>
<dbReference type="EMBL" id="JAADJZ010000002">
    <property type="protein sequence ID" value="KAF2876945.1"/>
    <property type="molecule type" value="Genomic_DNA"/>
</dbReference>
<organism evidence="10 11">
    <name type="scientific">Massariosphaeria phaeospora</name>
    <dbReference type="NCBI Taxonomy" id="100035"/>
    <lineage>
        <taxon>Eukaryota</taxon>
        <taxon>Fungi</taxon>
        <taxon>Dikarya</taxon>
        <taxon>Ascomycota</taxon>
        <taxon>Pezizomycotina</taxon>
        <taxon>Dothideomycetes</taxon>
        <taxon>Pleosporomycetidae</taxon>
        <taxon>Pleosporales</taxon>
        <taxon>Pleosporales incertae sedis</taxon>
        <taxon>Massariosphaeria</taxon>
    </lineage>
</organism>
<feature type="non-terminal residue" evidence="10">
    <location>
        <position position="1"/>
    </location>
</feature>
<reference evidence="10 11" key="1">
    <citation type="submission" date="2020-01" db="EMBL/GenBank/DDBJ databases">
        <authorList>
            <consortium name="DOE Joint Genome Institute"/>
            <person name="Haridas S."/>
            <person name="Albert R."/>
            <person name="Binder M."/>
            <person name="Bloem J."/>
            <person name="Labutti K."/>
            <person name="Salamov A."/>
            <person name="Andreopoulos B."/>
            <person name="Baker S.E."/>
            <person name="Barry K."/>
            <person name="Bills G."/>
            <person name="Bluhm B.H."/>
            <person name="Cannon C."/>
            <person name="Castanera R."/>
            <person name="Culley D.E."/>
            <person name="Daum C."/>
            <person name="Ezra D."/>
            <person name="Gonzalez J.B."/>
            <person name="Henrissat B."/>
            <person name="Kuo A."/>
            <person name="Liang C."/>
            <person name="Lipzen A."/>
            <person name="Lutzoni F."/>
            <person name="Magnuson J."/>
            <person name="Mondo S."/>
            <person name="Nolan M."/>
            <person name="Ohm R."/>
            <person name="Pangilinan J."/>
            <person name="Park H.-J.H."/>
            <person name="Ramirez L."/>
            <person name="Alfaro M."/>
            <person name="Sun H."/>
            <person name="Tritt A."/>
            <person name="Yoshinaga Y."/>
            <person name="Zwiers L.-H.L."/>
            <person name="Turgeon B.G."/>
            <person name="Goodwin S.B."/>
            <person name="Spatafora J.W."/>
            <person name="Crous P.W."/>
            <person name="Grigoriev I.V."/>
        </authorList>
    </citation>
    <scope>NUCLEOTIDE SEQUENCE [LARGE SCALE GENOMIC DNA]</scope>
    <source>
        <strain evidence="10 11">CBS 611.86</strain>
    </source>
</reference>
<keyword evidence="3" id="KW-0808">Transferase</keyword>
<dbReference type="InterPro" id="IPR002867">
    <property type="entry name" value="IBR_dom"/>
</dbReference>
<keyword evidence="5" id="KW-0677">Repeat</keyword>
<dbReference type="GO" id="GO:0008270">
    <property type="term" value="F:zinc ion binding"/>
    <property type="evidence" value="ECO:0007669"/>
    <property type="project" value="UniProtKB-KW"/>
</dbReference>
<evidence type="ECO:0000259" key="9">
    <source>
        <dbReference type="PROSITE" id="PS51873"/>
    </source>
</evidence>
<evidence type="ECO:0000256" key="8">
    <source>
        <dbReference type="ARBA" id="ARBA00022833"/>
    </source>
</evidence>
<dbReference type="InterPro" id="IPR031127">
    <property type="entry name" value="E3_UB_ligase_RBR"/>
</dbReference>